<sequence>MNIVHKIAAAARHGLWGFALALATASSAAAVESQELLKHASAGRDWPAGGGTFSEQRFSPLEQINQGNVGELGLAWSLELPDVWNVSSTPVAVDGVIYMAVGYTVLYAVDGHSGRILWTYDAGTDPLKMRMGWGIRGIAYWEGRVYAGVQDGRLIALDAATGELAWEVMTTEPGDNRYITGAPRVFNGKVLIGHGGADYGRVRGYVTAYDAATGQQLWRWWTVPGNPADGFENPAMEMAAKTWTGEWWKSGGGGTVWHAMTYDPDFNRVYLGTGNGSPWNQKLRSPGGGDNLFLSSVVALDADTGEYVWHYQTNPGETWDYNSSMDMVLADVQLDGTARKLLMHAPKNGFFYVIDRQDGKLLSAGKIAKVTWASHVDLTTGRPVELPGVRYPDGESIIYPGPAGAHNWQPMAYSPDTGLMYIPTREMAGYYDDRGITQENWSPTGLMPVGVKLFFDDIPRSAATTYLQAWNPVTQRRAWKFDTPGGTNGGVLVTRGGLVFQGRSDGDFSAIDADTGALRWRSPMGVGTQAAPITYEVDGVQYVSILAGWAGSPMLMGSLSAQSGWVGRAYPRRLLTYRIGGKASLPPSPAPLATVTPLAAPDFQVDAEAAERGKLVYATKCMLCHGAAAVAGGYAPDLRASPLPLQAAAFDGVVRDGAMLARGMPPFPEFGDAELNDLRHYIRQRAEYEPGLIERGRFYGHMLWVMFKMKLMAWGLLG</sequence>
<evidence type="ECO:0000256" key="8">
    <source>
        <dbReference type="ARBA" id="ARBA00022891"/>
    </source>
</evidence>
<reference evidence="15 16" key="1">
    <citation type="submission" date="2023-09" db="EMBL/GenBank/DDBJ databases">
        <authorList>
            <person name="Rey-Velasco X."/>
        </authorList>
    </citation>
    <scope>NUCLEOTIDE SEQUENCE [LARGE SCALE GENOMIC DNA]</scope>
    <source>
        <strain evidence="15 16">W345</strain>
    </source>
</reference>
<dbReference type="Proteomes" id="UP001254608">
    <property type="component" value="Unassembled WGS sequence"/>
</dbReference>
<dbReference type="RefSeq" id="WP_311363794.1">
    <property type="nucleotide sequence ID" value="NZ_JAVRIC010000003.1"/>
</dbReference>
<comment type="similarity">
    <text evidence="3">Belongs to the bacterial PQQ dehydrogenase family.</text>
</comment>
<keyword evidence="6 13" id="KW-0732">Signal</keyword>
<dbReference type="InterPro" id="IPR009056">
    <property type="entry name" value="Cyt_c-like_dom"/>
</dbReference>
<dbReference type="EMBL" id="JAVRIC010000003">
    <property type="protein sequence ID" value="MDT0496404.1"/>
    <property type="molecule type" value="Genomic_DNA"/>
</dbReference>
<dbReference type="InterPro" id="IPR002372">
    <property type="entry name" value="PQQ_rpt_dom"/>
</dbReference>
<evidence type="ECO:0000256" key="13">
    <source>
        <dbReference type="SAM" id="SignalP"/>
    </source>
</evidence>
<dbReference type="GO" id="GO:0016491">
    <property type="term" value="F:oxidoreductase activity"/>
    <property type="evidence" value="ECO:0007669"/>
    <property type="project" value="UniProtKB-KW"/>
</dbReference>
<dbReference type="PANTHER" id="PTHR32303">
    <property type="entry name" value="QUINOPROTEIN ALCOHOL DEHYDROGENASE (CYTOCHROME C)"/>
    <property type="match status" value="1"/>
</dbReference>
<dbReference type="InterPro" id="IPR018391">
    <property type="entry name" value="PQQ_b-propeller_rpt"/>
</dbReference>
<accession>A0ABU2WGL0</accession>
<comment type="cofactor">
    <cofactor evidence="1">
        <name>Ca(2+)</name>
        <dbReference type="ChEBI" id="CHEBI:29108"/>
    </cofactor>
</comment>
<keyword evidence="9 15" id="KW-0560">Oxidoreductase</keyword>
<dbReference type="InterPro" id="IPR011047">
    <property type="entry name" value="Quinoprotein_ADH-like_sf"/>
</dbReference>
<evidence type="ECO:0000313" key="16">
    <source>
        <dbReference type="Proteomes" id="UP001254608"/>
    </source>
</evidence>
<dbReference type="SMART" id="SM00564">
    <property type="entry name" value="PQQ"/>
    <property type="match status" value="5"/>
</dbReference>
<keyword evidence="7" id="KW-0106">Calcium</keyword>
<keyword evidence="16" id="KW-1185">Reference proteome</keyword>
<evidence type="ECO:0000256" key="12">
    <source>
        <dbReference type="PROSITE-ProRule" id="PRU00433"/>
    </source>
</evidence>
<keyword evidence="10 12" id="KW-0408">Iron</keyword>
<evidence type="ECO:0000256" key="7">
    <source>
        <dbReference type="ARBA" id="ARBA00022837"/>
    </source>
</evidence>
<dbReference type="PROSITE" id="PS51007">
    <property type="entry name" value="CYTC"/>
    <property type="match status" value="1"/>
</dbReference>
<dbReference type="Pfam" id="PF01011">
    <property type="entry name" value="PQQ"/>
    <property type="match status" value="2"/>
</dbReference>
<feature type="signal peptide" evidence="13">
    <location>
        <begin position="1"/>
        <end position="30"/>
    </location>
</feature>
<dbReference type="Pfam" id="PF13442">
    <property type="entry name" value="Cytochrome_CBB3"/>
    <property type="match status" value="1"/>
</dbReference>
<protein>
    <submittedName>
        <fullName evidence="15">PQQ-dependent dehydrogenase, methanol/ethanol family</fullName>
        <ecNumber evidence="15">1.1.2.-</ecNumber>
    </submittedName>
</protein>
<comment type="cofactor">
    <cofactor evidence="2">
        <name>pyrroloquinoline quinone</name>
        <dbReference type="ChEBI" id="CHEBI:58442"/>
    </cofactor>
</comment>
<dbReference type="InterPro" id="IPR017512">
    <property type="entry name" value="PQQ_MeOH/EtOH_DH"/>
</dbReference>
<gene>
    <name evidence="15" type="ORF">RM530_03365</name>
</gene>
<evidence type="ECO:0000256" key="9">
    <source>
        <dbReference type="ARBA" id="ARBA00023002"/>
    </source>
</evidence>
<name>A0ABU2WGL0_9GAMM</name>
<evidence type="ECO:0000259" key="14">
    <source>
        <dbReference type="PROSITE" id="PS51007"/>
    </source>
</evidence>
<dbReference type="SUPFAM" id="SSF46626">
    <property type="entry name" value="Cytochrome c"/>
    <property type="match status" value="1"/>
</dbReference>
<evidence type="ECO:0000313" key="15">
    <source>
        <dbReference type="EMBL" id="MDT0496404.1"/>
    </source>
</evidence>
<evidence type="ECO:0000256" key="1">
    <source>
        <dbReference type="ARBA" id="ARBA00001913"/>
    </source>
</evidence>
<evidence type="ECO:0000256" key="6">
    <source>
        <dbReference type="ARBA" id="ARBA00022729"/>
    </source>
</evidence>
<keyword evidence="5 12" id="KW-0479">Metal-binding</keyword>
<dbReference type="Gene3D" id="2.140.10.10">
    <property type="entry name" value="Quinoprotein alcohol dehydrogenase-like superfamily"/>
    <property type="match status" value="1"/>
</dbReference>
<keyword evidence="11" id="KW-1015">Disulfide bond</keyword>
<dbReference type="InterPro" id="IPR036909">
    <property type="entry name" value="Cyt_c-like_dom_sf"/>
</dbReference>
<dbReference type="SUPFAM" id="SSF50998">
    <property type="entry name" value="Quinoprotein alcohol dehydrogenase-like"/>
    <property type="match status" value="1"/>
</dbReference>
<feature type="chain" id="PRO_5045607318" evidence="13">
    <location>
        <begin position="31"/>
        <end position="718"/>
    </location>
</feature>
<comment type="caution">
    <text evidence="15">The sequence shown here is derived from an EMBL/GenBank/DDBJ whole genome shotgun (WGS) entry which is preliminary data.</text>
</comment>
<keyword evidence="8" id="KW-0634">PQQ</keyword>
<evidence type="ECO:0000256" key="5">
    <source>
        <dbReference type="ARBA" id="ARBA00022723"/>
    </source>
</evidence>
<evidence type="ECO:0000256" key="2">
    <source>
        <dbReference type="ARBA" id="ARBA00001931"/>
    </source>
</evidence>
<proteinExistence type="inferred from homology"/>
<organism evidence="15 16">
    <name type="scientific">Banduia mediterranea</name>
    <dbReference type="NCBI Taxonomy" id="3075609"/>
    <lineage>
        <taxon>Bacteria</taxon>
        <taxon>Pseudomonadati</taxon>
        <taxon>Pseudomonadota</taxon>
        <taxon>Gammaproteobacteria</taxon>
        <taxon>Nevskiales</taxon>
        <taxon>Algiphilaceae</taxon>
        <taxon>Banduia</taxon>
    </lineage>
</organism>
<evidence type="ECO:0000256" key="4">
    <source>
        <dbReference type="ARBA" id="ARBA00022617"/>
    </source>
</evidence>
<feature type="domain" description="Cytochrome c" evidence="14">
    <location>
        <begin position="608"/>
        <end position="686"/>
    </location>
</feature>
<dbReference type="Gene3D" id="1.10.760.10">
    <property type="entry name" value="Cytochrome c-like domain"/>
    <property type="match status" value="1"/>
</dbReference>
<dbReference type="EC" id="1.1.2.-" evidence="15"/>
<evidence type="ECO:0000256" key="3">
    <source>
        <dbReference type="ARBA" id="ARBA00008156"/>
    </source>
</evidence>
<evidence type="ECO:0000256" key="10">
    <source>
        <dbReference type="ARBA" id="ARBA00023004"/>
    </source>
</evidence>
<keyword evidence="4 12" id="KW-0349">Heme</keyword>
<dbReference type="NCBIfam" id="TIGR03075">
    <property type="entry name" value="PQQ_enz_alc_DH"/>
    <property type="match status" value="1"/>
</dbReference>
<evidence type="ECO:0000256" key="11">
    <source>
        <dbReference type="ARBA" id="ARBA00023157"/>
    </source>
</evidence>